<comment type="caution">
    <text evidence="1">The sequence shown here is derived from an EMBL/GenBank/DDBJ whole genome shotgun (WGS) entry which is preliminary data.</text>
</comment>
<feature type="non-terminal residue" evidence="1">
    <location>
        <position position="99"/>
    </location>
</feature>
<evidence type="ECO:0000313" key="1">
    <source>
        <dbReference type="EMBL" id="CAI9554537.1"/>
    </source>
</evidence>
<accession>A0ABN9C5J2</accession>
<dbReference type="EMBL" id="CATNWA010007686">
    <property type="protein sequence ID" value="CAI9554537.1"/>
    <property type="molecule type" value="Genomic_DNA"/>
</dbReference>
<name>A0ABN9C5J2_9NEOB</name>
<sequence>MLLSSSALISLPSSNLISIPGSNLISIPGGNLISIPGGNLISFLAAISSASLSCSSDLCAAERSGVPDRISSDSQLTWPLIHHAPKHGFSLSFLFSPTL</sequence>
<evidence type="ECO:0000313" key="2">
    <source>
        <dbReference type="Proteomes" id="UP001162483"/>
    </source>
</evidence>
<gene>
    <name evidence="1" type="ORF">SPARVUS_LOCUS4241694</name>
</gene>
<organism evidence="1 2">
    <name type="scientific">Staurois parvus</name>
    <dbReference type="NCBI Taxonomy" id="386267"/>
    <lineage>
        <taxon>Eukaryota</taxon>
        <taxon>Metazoa</taxon>
        <taxon>Chordata</taxon>
        <taxon>Craniata</taxon>
        <taxon>Vertebrata</taxon>
        <taxon>Euteleostomi</taxon>
        <taxon>Amphibia</taxon>
        <taxon>Batrachia</taxon>
        <taxon>Anura</taxon>
        <taxon>Neobatrachia</taxon>
        <taxon>Ranoidea</taxon>
        <taxon>Ranidae</taxon>
        <taxon>Staurois</taxon>
    </lineage>
</organism>
<dbReference type="Proteomes" id="UP001162483">
    <property type="component" value="Unassembled WGS sequence"/>
</dbReference>
<proteinExistence type="predicted"/>
<reference evidence="1" key="1">
    <citation type="submission" date="2023-05" db="EMBL/GenBank/DDBJ databases">
        <authorList>
            <person name="Stuckert A."/>
        </authorList>
    </citation>
    <scope>NUCLEOTIDE SEQUENCE</scope>
</reference>
<protein>
    <submittedName>
        <fullName evidence="1">Uncharacterized protein</fullName>
    </submittedName>
</protein>
<keyword evidence="2" id="KW-1185">Reference proteome</keyword>